<gene>
    <name evidence="2" type="ORF">Scep_021940</name>
</gene>
<feature type="region of interest" description="Disordered" evidence="1">
    <location>
        <begin position="128"/>
        <end position="156"/>
    </location>
</feature>
<feature type="compositionally biased region" description="Low complexity" evidence="1">
    <location>
        <begin position="45"/>
        <end position="62"/>
    </location>
</feature>
<dbReference type="EMBL" id="JBBNAG010000009">
    <property type="protein sequence ID" value="KAK9105096.1"/>
    <property type="molecule type" value="Genomic_DNA"/>
</dbReference>
<evidence type="ECO:0000256" key="1">
    <source>
        <dbReference type="SAM" id="MobiDB-lite"/>
    </source>
</evidence>
<accession>A0AAP0F4E0</accession>
<organism evidence="2 3">
    <name type="scientific">Stephania cephalantha</name>
    <dbReference type="NCBI Taxonomy" id="152367"/>
    <lineage>
        <taxon>Eukaryota</taxon>
        <taxon>Viridiplantae</taxon>
        <taxon>Streptophyta</taxon>
        <taxon>Embryophyta</taxon>
        <taxon>Tracheophyta</taxon>
        <taxon>Spermatophyta</taxon>
        <taxon>Magnoliopsida</taxon>
        <taxon>Ranunculales</taxon>
        <taxon>Menispermaceae</taxon>
        <taxon>Menispermoideae</taxon>
        <taxon>Cissampelideae</taxon>
        <taxon>Stephania</taxon>
    </lineage>
</organism>
<comment type="caution">
    <text evidence="2">The sequence shown here is derived from an EMBL/GenBank/DDBJ whole genome shotgun (WGS) entry which is preliminary data.</text>
</comment>
<evidence type="ECO:0000313" key="3">
    <source>
        <dbReference type="Proteomes" id="UP001419268"/>
    </source>
</evidence>
<evidence type="ECO:0000313" key="2">
    <source>
        <dbReference type="EMBL" id="KAK9105096.1"/>
    </source>
</evidence>
<dbReference type="Proteomes" id="UP001419268">
    <property type="component" value="Unassembled WGS sequence"/>
</dbReference>
<name>A0AAP0F4E0_9MAGN</name>
<keyword evidence="3" id="KW-1185">Reference proteome</keyword>
<reference evidence="2 3" key="1">
    <citation type="submission" date="2024-01" db="EMBL/GenBank/DDBJ databases">
        <title>Genome assemblies of Stephania.</title>
        <authorList>
            <person name="Yang L."/>
        </authorList>
    </citation>
    <scope>NUCLEOTIDE SEQUENCE [LARGE SCALE GENOMIC DNA]</scope>
    <source>
        <strain evidence="2">JXDWG</strain>
        <tissue evidence="2">Leaf</tissue>
    </source>
</reference>
<proteinExistence type="predicted"/>
<dbReference type="AlphaFoldDB" id="A0AAP0F4E0"/>
<feature type="region of interest" description="Disordered" evidence="1">
    <location>
        <begin position="27"/>
        <end position="71"/>
    </location>
</feature>
<sequence length="231" mass="25205">MWDPLVGIRMSEFRVENRAALARLEAADGGSRRREGVNGQASSRGGESAALSAAPGAAASQGGDRRAGEVADEWRGCSARWSVLVARRRSSPMAASGKATPVARAVAGELRRSMLTDADGEAAAVAQQRRRQRRRGGALPDRLIPDEAQQQWTRRRDFDEARRRDGLLAKETRGVGHETLDAIVGCWVRISRHDRDVLRMICDFSSSYLDAVDISQLSVRWGHLSGSVDIS</sequence>
<protein>
    <submittedName>
        <fullName evidence="2">Uncharacterized protein</fullName>
    </submittedName>
</protein>